<proteinExistence type="predicted"/>
<evidence type="ECO:0000313" key="1">
    <source>
        <dbReference type="EMBL" id="KAK9696767.1"/>
    </source>
</evidence>
<keyword evidence="2" id="KW-1185">Reference proteome</keyword>
<gene>
    <name evidence="1" type="ORF">QE152_g31367</name>
</gene>
<keyword evidence="1" id="KW-0808">Transferase</keyword>
<keyword evidence="1" id="KW-0695">RNA-directed DNA polymerase</keyword>
<keyword evidence="1" id="KW-0548">Nucleotidyltransferase</keyword>
<dbReference type="Proteomes" id="UP001458880">
    <property type="component" value="Unassembled WGS sequence"/>
</dbReference>
<evidence type="ECO:0000313" key="2">
    <source>
        <dbReference type="Proteomes" id="UP001458880"/>
    </source>
</evidence>
<dbReference type="InterPro" id="IPR043502">
    <property type="entry name" value="DNA/RNA_pol_sf"/>
</dbReference>
<comment type="caution">
    <text evidence="1">The sequence shown here is derived from an EMBL/GenBank/DDBJ whole genome shotgun (WGS) entry which is preliminary data.</text>
</comment>
<organism evidence="1 2">
    <name type="scientific">Popillia japonica</name>
    <name type="common">Japanese beetle</name>
    <dbReference type="NCBI Taxonomy" id="7064"/>
    <lineage>
        <taxon>Eukaryota</taxon>
        <taxon>Metazoa</taxon>
        <taxon>Ecdysozoa</taxon>
        <taxon>Arthropoda</taxon>
        <taxon>Hexapoda</taxon>
        <taxon>Insecta</taxon>
        <taxon>Pterygota</taxon>
        <taxon>Neoptera</taxon>
        <taxon>Endopterygota</taxon>
        <taxon>Coleoptera</taxon>
        <taxon>Polyphaga</taxon>
        <taxon>Scarabaeiformia</taxon>
        <taxon>Scarabaeidae</taxon>
        <taxon>Rutelinae</taxon>
        <taxon>Popillia</taxon>
    </lineage>
</organism>
<dbReference type="EMBL" id="JASPKY010000443">
    <property type="protein sequence ID" value="KAK9696767.1"/>
    <property type="molecule type" value="Genomic_DNA"/>
</dbReference>
<name>A0AAW1J1W1_POPJA</name>
<dbReference type="SUPFAM" id="SSF56672">
    <property type="entry name" value="DNA/RNA polymerases"/>
    <property type="match status" value="1"/>
</dbReference>
<reference evidence="1 2" key="1">
    <citation type="journal article" date="2024" name="BMC Genomics">
        <title>De novo assembly and annotation of Popillia japonica's genome with initial clues to its potential as an invasive pest.</title>
        <authorList>
            <person name="Cucini C."/>
            <person name="Boschi S."/>
            <person name="Funari R."/>
            <person name="Cardaioli E."/>
            <person name="Iannotti N."/>
            <person name="Marturano G."/>
            <person name="Paoli F."/>
            <person name="Bruttini M."/>
            <person name="Carapelli A."/>
            <person name="Frati F."/>
            <person name="Nardi F."/>
        </authorList>
    </citation>
    <scope>NUCLEOTIDE SEQUENCE [LARGE SCALE GENOMIC DNA]</scope>
    <source>
        <strain evidence="1">DMR45628</strain>
    </source>
</reference>
<dbReference type="InterPro" id="IPR052560">
    <property type="entry name" value="RdDP_mobile_element"/>
</dbReference>
<dbReference type="GO" id="GO:0003964">
    <property type="term" value="F:RNA-directed DNA polymerase activity"/>
    <property type="evidence" value="ECO:0007669"/>
    <property type="project" value="UniProtKB-KW"/>
</dbReference>
<dbReference type="AlphaFoldDB" id="A0AAW1J1W1"/>
<accession>A0AAW1J1W1</accession>
<sequence length="177" mass="20098">MRKAPGEDGIYPEMVKSVCLAVSEYVLDMYNGCLEERAFPREMVKSVCLAVSEYVLDMYNGCLEERAFPREWKVAKGVILLKNEEKVRTDPRSYRLITLLAVWGKILERMLVNRLNEKLVDSRSTSQYGIRGGGSTEDAWCKVKECVNGTACKYVLGIFVDFKGALDNGQQRMVRHG</sequence>
<dbReference type="PANTHER" id="PTHR36688:SF1">
    <property type="entry name" value="ENDONUCLEASE_EXONUCLEASE_PHOSPHATASE DOMAIN-CONTAINING PROTEIN"/>
    <property type="match status" value="1"/>
</dbReference>
<dbReference type="PANTHER" id="PTHR36688">
    <property type="entry name" value="ENDO/EXONUCLEASE/PHOSPHATASE DOMAIN-CONTAINING PROTEIN"/>
    <property type="match status" value="1"/>
</dbReference>
<protein>
    <submittedName>
        <fullName evidence="1">Reverse transcriptase (RNA-dependent DNA polymerase)</fullName>
    </submittedName>
</protein>